<feature type="region of interest" description="Disordered" evidence="7">
    <location>
        <begin position="232"/>
        <end position="275"/>
    </location>
</feature>
<comment type="function">
    <text evidence="1">Catalyzes the last step of tRNA splicing, the transfer of the splice junction 2'-phosphate from ligated tRNA to NAD to produce ADP-ribose 1''-2'' cyclic phosphate.</text>
</comment>
<comment type="similarity">
    <text evidence="2">Belongs to the KptA/TPT1 family.</text>
</comment>
<dbReference type="PANTHER" id="PTHR12684:SF2">
    <property type="entry name" value="TRNA 2'-PHOSPHOTRANSFERASE 1"/>
    <property type="match status" value="1"/>
</dbReference>
<evidence type="ECO:0000256" key="6">
    <source>
        <dbReference type="ARBA" id="ARBA00047949"/>
    </source>
</evidence>
<evidence type="ECO:0000256" key="7">
    <source>
        <dbReference type="SAM" id="MobiDB-lite"/>
    </source>
</evidence>
<dbReference type="Gene3D" id="1.10.10.970">
    <property type="entry name" value="RNA 2'-phosphotransferase, Tpt1/KptA family, N-terminal domain"/>
    <property type="match status" value="1"/>
</dbReference>
<keyword evidence="4" id="KW-0808">Transferase</keyword>
<comment type="catalytic activity">
    <reaction evidence="6">
        <text>2'-phospho-[ligated tRNA] + NAD(+) = mature tRNA + ADP-alpha-D-ribose 1'',2''-cyclic phosphate + nicotinamide</text>
        <dbReference type="Rhea" id="RHEA:23324"/>
        <dbReference type="Rhea" id="RHEA-COMP:11106"/>
        <dbReference type="Rhea" id="RHEA-COMP:11107"/>
        <dbReference type="ChEBI" id="CHEBI:17154"/>
        <dbReference type="ChEBI" id="CHEBI:57540"/>
        <dbReference type="ChEBI" id="CHEBI:76596"/>
        <dbReference type="ChEBI" id="CHEBI:82883"/>
        <dbReference type="ChEBI" id="CHEBI:85027"/>
        <dbReference type="EC" id="2.7.1.160"/>
    </reaction>
</comment>
<dbReference type="Gene3D" id="3.20.170.30">
    <property type="match status" value="1"/>
</dbReference>
<organism evidence="8 9">
    <name type="scientific">Cerrena zonata</name>
    <dbReference type="NCBI Taxonomy" id="2478898"/>
    <lineage>
        <taxon>Eukaryota</taxon>
        <taxon>Fungi</taxon>
        <taxon>Dikarya</taxon>
        <taxon>Basidiomycota</taxon>
        <taxon>Agaricomycotina</taxon>
        <taxon>Agaricomycetes</taxon>
        <taxon>Polyporales</taxon>
        <taxon>Cerrenaceae</taxon>
        <taxon>Cerrena</taxon>
    </lineage>
</organism>
<gene>
    <name evidence="8" type="ORF">QCA50_008982</name>
</gene>
<reference evidence="8 9" key="1">
    <citation type="submission" date="2022-09" db="EMBL/GenBank/DDBJ databases">
        <authorList>
            <person name="Palmer J.M."/>
        </authorList>
    </citation>
    <scope>NUCLEOTIDE SEQUENCE [LARGE SCALE GENOMIC DNA]</scope>
    <source>
        <strain evidence="8 9">DSM 7382</strain>
    </source>
</reference>
<dbReference type="InterPro" id="IPR042081">
    <property type="entry name" value="RNA_2'-PTrans_C"/>
</dbReference>
<evidence type="ECO:0000256" key="1">
    <source>
        <dbReference type="ARBA" id="ARBA00003343"/>
    </source>
</evidence>
<dbReference type="EMBL" id="JASBNA010000012">
    <property type="protein sequence ID" value="KAK7687763.1"/>
    <property type="molecule type" value="Genomic_DNA"/>
</dbReference>
<dbReference type="Proteomes" id="UP001385951">
    <property type="component" value="Unassembled WGS sequence"/>
</dbReference>
<keyword evidence="9" id="KW-1185">Reference proteome</keyword>
<evidence type="ECO:0000256" key="2">
    <source>
        <dbReference type="ARBA" id="ARBA00009836"/>
    </source>
</evidence>
<evidence type="ECO:0000256" key="5">
    <source>
        <dbReference type="ARBA" id="ARBA00023027"/>
    </source>
</evidence>
<dbReference type="AlphaFoldDB" id="A0AAW0G349"/>
<dbReference type="PANTHER" id="PTHR12684">
    <property type="entry name" value="PUTATIVE PHOSPHOTRANSFERASE"/>
    <property type="match status" value="1"/>
</dbReference>
<name>A0AAW0G349_9APHY</name>
<keyword evidence="5" id="KW-0520">NAD</keyword>
<dbReference type="SUPFAM" id="SSF56399">
    <property type="entry name" value="ADP-ribosylation"/>
    <property type="match status" value="1"/>
</dbReference>
<dbReference type="EC" id="2.7.1.160" evidence="3"/>
<comment type="caution">
    <text evidence="8">The sequence shown here is derived from an EMBL/GenBank/DDBJ whole genome shotgun (WGS) entry which is preliminary data.</text>
</comment>
<feature type="region of interest" description="Disordered" evidence="7">
    <location>
        <begin position="1"/>
        <end position="38"/>
    </location>
</feature>
<dbReference type="InterPro" id="IPR042080">
    <property type="entry name" value="RNA_2'-PTrans_N"/>
</dbReference>
<dbReference type="GO" id="GO:0000215">
    <property type="term" value="F:tRNA 2'-phosphotransferase activity"/>
    <property type="evidence" value="ECO:0007669"/>
    <property type="project" value="UniProtKB-EC"/>
</dbReference>
<sequence>MSLEQNDQSARKNETSNRGKGKNPRGGSAKLRGLPRDSEEVRMSKTLSWILRHGSKSEGLFMRPDGYVRVHELLSLPKFQGVDLDRIRKIVDADSKQRYSLISQADASTQSTSEIWWIRANQGHSMKEVELELKEITSIQDIPTQTAVHGTNRKAWEIIQNEGLSKMTRNHIHLAQGVAGSGVVSGMRQSSQILIYIDVQAALDAGIQFFISDNGVILTPGNEKGILEPRFFQRMEEKTKANKKPSGARKPKPESKPAEAASDSIEGKSSTTEVE</sequence>
<evidence type="ECO:0000256" key="4">
    <source>
        <dbReference type="ARBA" id="ARBA00022679"/>
    </source>
</evidence>
<dbReference type="GO" id="GO:0006388">
    <property type="term" value="P:tRNA splicing, via endonucleolytic cleavage and ligation"/>
    <property type="evidence" value="ECO:0007669"/>
    <property type="project" value="TreeGrafter"/>
</dbReference>
<feature type="compositionally biased region" description="Basic residues" evidence="7">
    <location>
        <begin position="241"/>
        <end position="250"/>
    </location>
</feature>
<accession>A0AAW0G349</accession>
<evidence type="ECO:0000256" key="3">
    <source>
        <dbReference type="ARBA" id="ARBA00012007"/>
    </source>
</evidence>
<dbReference type="InterPro" id="IPR002745">
    <property type="entry name" value="Ptrans_KptA/Tpt1"/>
</dbReference>
<protein>
    <recommendedName>
        <fullName evidence="3">2'-phosphotransferase</fullName>
        <ecNumber evidence="3">2.7.1.160</ecNumber>
    </recommendedName>
</protein>
<dbReference type="Pfam" id="PF01885">
    <property type="entry name" value="PTS_2-RNA"/>
    <property type="match status" value="1"/>
</dbReference>
<evidence type="ECO:0000313" key="9">
    <source>
        <dbReference type="Proteomes" id="UP001385951"/>
    </source>
</evidence>
<proteinExistence type="inferred from homology"/>
<evidence type="ECO:0000313" key="8">
    <source>
        <dbReference type="EMBL" id="KAK7687763.1"/>
    </source>
</evidence>